<keyword evidence="4" id="KW-0378">Hydrolase</keyword>
<dbReference type="InterPro" id="IPR036928">
    <property type="entry name" value="AS_sf"/>
</dbReference>
<dbReference type="InterPro" id="IPR023631">
    <property type="entry name" value="Amidase_dom"/>
</dbReference>
<evidence type="ECO:0000256" key="3">
    <source>
        <dbReference type="ARBA" id="ARBA00012922"/>
    </source>
</evidence>
<protein>
    <recommendedName>
        <fullName evidence="3">amidase</fullName>
        <ecNumber evidence="3">3.5.1.4</ecNumber>
    </recommendedName>
</protein>
<accession>A0A0G4MWE5</accession>
<evidence type="ECO:0000259" key="7">
    <source>
        <dbReference type="Pfam" id="PF01425"/>
    </source>
</evidence>
<dbReference type="Pfam" id="PF01425">
    <property type="entry name" value="Amidase"/>
    <property type="match status" value="1"/>
</dbReference>
<keyword evidence="5" id="KW-0539">Nucleus</keyword>
<feature type="domain" description="Amidase" evidence="7">
    <location>
        <begin position="88"/>
        <end position="448"/>
    </location>
</feature>
<dbReference type="GO" id="GO:0004040">
    <property type="term" value="F:amidase activity"/>
    <property type="evidence" value="ECO:0007669"/>
    <property type="project" value="UniProtKB-EC"/>
</dbReference>
<feature type="region of interest" description="Disordered" evidence="6">
    <location>
        <begin position="487"/>
        <end position="510"/>
    </location>
</feature>
<dbReference type="InterPro" id="IPR021858">
    <property type="entry name" value="Fun_TF"/>
</dbReference>
<organism evidence="8 9">
    <name type="scientific">Verticillium longisporum</name>
    <name type="common">Verticillium dahliae var. longisporum</name>
    <dbReference type="NCBI Taxonomy" id="100787"/>
    <lineage>
        <taxon>Eukaryota</taxon>
        <taxon>Fungi</taxon>
        <taxon>Dikarya</taxon>
        <taxon>Ascomycota</taxon>
        <taxon>Pezizomycotina</taxon>
        <taxon>Sordariomycetes</taxon>
        <taxon>Hypocreomycetidae</taxon>
        <taxon>Glomerellales</taxon>
        <taxon>Plectosphaerellaceae</taxon>
        <taxon>Verticillium</taxon>
    </lineage>
</organism>
<dbReference type="EMBL" id="CVQI01031607">
    <property type="protein sequence ID" value="CRK38686.1"/>
    <property type="molecule type" value="Genomic_DNA"/>
</dbReference>
<dbReference type="PROSITE" id="PS00571">
    <property type="entry name" value="AMIDASES"/>
    <property type="match status" value="1"/>
</dbReference>
<dbReference type="PANTHER" id="PTHR46072">
    <property type="entry name" value="AMIDASE-RELATED-RELATED"/>
    <property type="match status" value="1"/>
</dbReference>
<reference evidence="9" key="1">
    <citation type="submission" date="2015-05" db="EMBL/GenBank/DDBJ databases">
        <authorList>
            <person name="Fogelqvist Johan"/>
        </authorList>
    </citation>
    <scope>NUCLEOTIDE SEQUENCE [LARGE SCALE GENOMIC DNA]</scope>
</reference>
<proteinExistence type="inferred from homology"/>
<comment type="similarity">
    <text evidence="2">Belongs to the amidase family.</text>
</comment>
<evidence type="ECO:0000256" key="4">
    <source>
        <dbReference type="ARBA" id="ARBA00022801"/>
    </source>
</evidence>
<evidence type="ECO:0000313" key="8">
    <source>
        <dbReference type="EMBL" id="CRK38686.1"/>
    </source>
</evidence>
<dbReference type="AlphaFoldDB" id="A0A0G4MWE5"/>
<dbReference type="SUPFAM" id="SSF75304">
    <property type="entry name" value="Amidase signature (AS) enzymes"/>
    <property type="match status" value="1"/>
</dbReference>
<evidence type="ECO:0000256" key="1">
    <source>
        <dbReference type="ARBA" id="ARBA00001311"/>
    </source>
</evidence>
<dbReference type="Pfam" id="PF11951">
    <property type="entry name" value="Fungal_trans_2"/>
    <property type="match status" value="1"/>
</dbReference>
<evidence type="ECO:0000256" key="6">
    <source>
        <dbReference type="SAM" id="MobiDB-lite"/>
    </source>
</evidence>
<gene>
    <name evidence="8" type="ORF">BN1723_004427</name>
</gene>
<name>A0A0G4MWE5_VERLO</name>
<dbReference type="EC" id="3.5.1.4" evidence="3"/>
<dbReference type="InterPro" id="IPR020556">
    <property type="entry name" value="Amidase_CS"/>
</dbReference>
<evidence type="ECO:0000256" key="5">
    <source>
        <dbReference type="ARBA" id="ARBA00023242"/>
    </source>
</evidence>
<sequence length="876" mass="95282">MIQLQQTSDPAPGTYLDRAAAKRAHQLAQIPAEWRLASIPSVSSAPSALAYIRSHGLLTTEELHITETCDAAVLLHKLARGDLSSLTVVRAFAKRAAMAHQLTTCCTEILFDEAFAEAQRLDDVLARTGKTVGPLHGLPVSIKDCLDIKGKDSTVGWVGLVGKPAARDSNTAQVLRKLGAVFYVKTNVPQSMMMSDSYNHVWGQCVGALNRNLISGGSSGGESTLISARGSILGVGTDIGGSIRIPAALTGLYGLSPTLSRHTYERGGPRQHIVRPVAGPLAGTLSGIETYMKAFQEGEPWKVDSQVAPIPWRSECCVIPSTKRLRIGYIIDDGVVKTQPPVERAVQETIAALKAAGHEMIEWDASSHARAYDLWEKAILSDGGLACKKLCDMSGEPLIEGMLVGKPENLLTTAQTHELLADKYEYETEYLRRWQEADMDALIMPVVPWVGYKPWTWVKSSQCQPCVASELPCGGYPQRVVWANKTSPTSVAATTKPKRRKPDTRNVTGRTPAARPAVVAVIADRTAGTHVGPVHEEKQSTTGPDHYSLIKRLSSFCRHIEALAGSSGARRQLSEATMTRLVSRINDLVQARMGTAPMQATVSGTAGPLDYIAALMDLSEALETANPVAFVGIAAFAFFEVCEGAFGEWQRHLYGARSLLDLHCRTTGELEVLARDVTGLSEMVSHLLWFDVMGAIIRGTTGLIFEDWHRETLNAGGFFDIVGCPASTFHVFTNVAVGGVDADPIGSCLMVMDSLLQLEGCDTDVARTADAYRCAAAIAVLARLEDAETRLPPPGMETAMTKAVDRLCHVMEMMPVSSRYYLHLAVAVFLAGMRVTRREQCDIVRRYWQNCRAAEFPRYPDAEMRCEAHWRAIGLL</sequence>
<comment type="catalytic activity">
    <reaction evidence="1">
        <text>a monocarboxylic acid amide + H2O = a monocarboxylate + NH4(+)</text>
        <dbReference type="Rhea" id="RHEA:12020"/>
        <dbReference type="ChEBI" id="CHEBI:15377"/>
        <dbReference type="ChEBI" id="CHEBI:28938"/>
        <dbReference type="ChEBI" id="CHEBI:35757"/>
        <dbReference type="ChEBI" id="CHEBI:83628"/>
        <dbReference type="EC" id="3.5.1.4"/>
    </reaction>
</comment>
<dbReference type="PANTHER" id="PTHR46072:SF1">
    <property type="entry name" value="AMIDASE"/>
    <property type="match status" value="1"/>
</dbReference>
<dbReference type="Gene3D" id="3.90.1300.10">
    <property type="entry name" value="Amidase signature (AS) domain"/>
    <property type="match status" value="1"/>
</dbReference>
<evidence type="ECO:0000256" key="2">
    <source>
        <dbReference type="ARBA" id="ARBA00009199"/>
    </source>
</evidence>
<evidence type="ECO:0000313" key="9">
    <source>
        <dbReference type="Proteomes" id="UP000045706"/>
    </source>
</evidence>
<dbReference type="Proteomes" id="UP000045706">
    <property type="component" value="Unassembled WGS sequence"/>
</dbReference>